<evidence type="ECO:0000256" key="1">
    <source>
        <dbReference type="ARBA" id="ARBA00001947"/>
    </source>
</evidence>
<dbReference type="PANTHER" id="PTHR30519">
    <property type="entry name" value="5-METHYLTETRAHYDROPTEROYLTRIGLUTAMATE--HOMOCYSTEINE METHYLTRANSFERASE"/>
    <property type="match status" value="1"/>
</dbReference>
<keyword evidence="6" id="KW-1185">Reference proteome</keyword>
<dbReference type="Proteomes" id="UP000070076">
    <property type="component" value="Unassembled WGS sequence"/>
</dbReference>
<evidence type="ECO:0000256" key="2">
    <source>
        <dbReference type="ARBA" id="ARBA00022723"/>
    </source>
</evidence>
<dbReference type="InterPro" id="IPR038071">
    <property type="entry name" value="UROD/MetE-like_sf"/>
</dbReference>
<evidence type="ECO:0000259" key="4">
    <source>
        <dbReference type="Pfam" id="PF01717"/>
    </source>
</evidence>
<sequence length="333" mass="38436">MREKLSKLGLDLPTLPTTAVGSYPKPAELKKARRKFLKGELKVEDLRPLEEKATREWIKIQEDVGLDVLVDGEMYRGDMVTYFARNLEGFSISGLVRSYDNRYYRKPVIKDKIEWTKPITVDYWRYAQELTEKPVKGVLTGPYTMMDWSFNEYYPNRKEACLALARALRKEVEALADAGAKIIQIDEPASSARPEELPEFGEEAMKIMTNGIDAYFITHICYGAFEFIYPEMLNLSVDNFDLEMSNSDLDLVELFEKKPFTKDISFGVIDVHSHVIEDEDTVKSRIERALETLDTNQVWIDPDCGFKTRTKEETIEKLKVLVNSVKETRKNLD</sequence>
<dbReference type="AlphaFoldDB" id="A0A133VC29"/>
<organism evidence="5 6">
    <name type="scientific">candidate division MSBL1 archaeon SCGC-AAA261O19</name>
    <dbReference type="NCBI Taxonomy" id="1698277"/>
    <lineage>
        <taxon>Archaea</taxon>
        <taxon>Methanobacteriati</taxon>
        <taxon>Methanobacteriota</taxon>
        <taxon>candidate division MSBL1</taxon>
    </lineage>
</organism>
<dbReference type="Gene3D" id="3.20.20.210">
    <property type="match status" value="1"/>
</dbReference>
<dbReference type="GO" id="GO:0009086">
    <property type="term" value="P:methionine biosynthetic process"/>
    <property type="evidence" value="ECO:0007669"/>
    <property type="project" value="InterPro"/>
</dbReference>
<dbReference type="PATRIC" id="fig|1698277.3.peg.658"/>
<comment type="caution">
    <text evidence="5">The sequence shown here is derived from an EMBL/GenBank/DDBJ whole genome shotgun (WGS) entry which is preliminary data.</text>
</comment>
<evidence type="ECO:0000313" key="6">
    <source>
        <dbReference type="Proteomes" id="UP000070076"/>
    </source>
</evidence>
<dbReference type="SUPFAM" id="SSF51726">
    <property type="entry name" value="UROD/MetE-like"/>
    <property type="match status" value="1"/>
</dbReference>
<evidence type="ECO:0000256" key="3">
    <source>
        <dbReference type="ARBA" id="ARBA00022833"/>
    </source>
</evidence>
<dbReference type="GO" id="GO:0003871">
    <property type="term" value="F:5-methyltetrahydropteroyltriglutamate-homocysteine S-methyltransferase activity"/>
    <property type="evidence" value="ECO:0007669"/>
    <property type="project" value="InterPro"/>
</dbReference>
<gene>
    <name evidence="5" type="ORF">AKJ48_03480</name>
</gene>
<proteinExistence type="predicted"/>
<dbReference type="GO" id="GO:0008270">
    <property type="term" value="F:zinc ion binding"/>
    <property type="evidence" value="ECO:0007669"/>
    <property type="project" value="InterPro"/>
</dbReference>
<evidence type="ECO:0000313" key="5">
    <source>
        <dbReference type="EMBL" id="KXB04006.1"/>
    </source>
</evidence>
<dbReference type="InterPro" id="IPR002629">
    <property type="entry name" value="Met_Synth_C/arc"/>
</dbReference>
<dbReference type="CDD" id="cd03311">
    <property type="entry name" value="CIMS_C_terminal_like"/>
    <property type="match status" value="1"/>
</dbReference>
<dbReference type="Pfam" id="PF01717">
    <property type="entry name" value="Meth_synt_2"/>
    <property type="match status" value="1"/>
</dbReference>
<keyword evidence="2" id="KW-0479">Metal-binding</keyword>
<comment type="cofactor">
    <cofactor evidence="1">
        <name>Zn(2+)</name>
        <dbReference type="ChEBI" id="CHEBI:29105"/>
    </cofactor>
</comment>
<dbReference type="EMBL" id="LHYB01000053">
    <property type="protein sequence ID" value="KXB04006.1"/>
    <property type="molecule type" value="Genomic_DNA"/>
</dbReference>
<accession>A0A133VC29</accession>
<feature type="domain" description="Cobalamin-independent methionine synthase MetE C-terminal/archaeal" evidence="4">
    <location>
        <begin position="15"/>
        <end position="324"/>
    </location>
</feature>
<protein>
    <submittedName>
        <fullName evidence="5">Methionine synthase</fullName>
    </submittedName>
</protein>
<keyword evidence="3" id="KW-0862">Zinc</keyword>
<name>A0A133VC29_9EURY</name>
<reference evidence="5 6" key="1">
    <citation type="journal article" date="2016" name="Sci. Rep.">
        <title>Metabolic traits of an uncultured archaeal lineage -MSBL1- from brine pools of the Red Sea.</title>
        <authorList>
            <person name="Mwirichia R."/>
            <person name="Alam I."/>
            <person name="Rashid M."/>
            <person name="Vinu M."/>
            <person name="Ba-Alawi W."/>
            <person name="Anthony Kamau A."/>
            <person name="Kamanda Ngugi D."/>
            <person name="Goker M."/>
            <person name="Klenk H.P."/>
            <person name="Bajic V."/>
            <person name="Stingl U."/>
        </authorList>
    </citation>
    <scope>NUCLEOTIDE SEQUENCE [LARGE SCALE GENOMIC DNA]</scope>
    <source>
        <strain evidence="5">SCGC-AAA261O19</strain>
    </source>
</reference>